<evidence type="ECO:0000259" key="2">
    <source>
        <dbReference type="Pfam" id="PF14681"/>
    </source>
</evidence>
<dbReference type="CDD" id="cd06223">
    <property type="entry name" value="PRTases_typeI"/>
    <property type="match status" value="1"/>
</dbReference>
<dbReference type="SUPFAM" id="SSF56784">
    <property type="entry name" value="HAD-like"/>
    <property type="match status" value="1"/>
</dbReference>
<dbReference type="InterPro" id="IPR023214">
    <property type="entry name" value="HAD_sf"/>
</dbReference>
<dbReference type="InterPro" id="IPR000836">
    <property type="entry name" value="PRTase_dom"/>
</dbReference>
<dbReference type="Gene3D" id="3.40.50.1000">
    <property type="entry name" value="HAD superfamily/HAD-like"/>
    <property type="match status" value="1"/>
</dbReference>
<dbReference type="InterPro" id="IPR050582">
    <property type="entry name" value="HAD-like_SerB"/>
</dbReference>
<evidence type="ECO:0000256" key="1">
    <source>
        <dbReference type="ARBA" id="ARBA00015196"/>
    </source>
</evidence>
<dbReference type="Pfam" id="PF14681">
    <property type="entry name" value="UPRTase"/>
    <property type="match status" value="1"/>
</dbReference>
<dbReference type="KEGG" id="btab:109041876"/>
<name>A0A9P0A7T4_BEMTA</name>
<gene>
    <name evidence="3" type="ORF">BEMITA_LOCUS4924</name>
</gene>
<evidence type="ECO:0000313" key="4">
    <source>
        <dbReference type="Proteomes" id="UP001152759"/>
    </source>
</evidence>
<dbReference type="EMBL" id="OU963863">
    <property type="protein sequence ID" value="CAH0385726.1"/>
    <property type="molecule type" value="Genomic_DNA"/>
</dbReference>
<evidence type="ECO:0000313" key="3">
    <source>
        <dbReference type="EMBL" id="CAH0385726.1"/>
    </source>
</evidence>
<dbReference type="GO" id="GO:0005737">
    <property type="term" value="C:cytoplasm"/>
    <property type="evidence" value="ECO:0007669"/>
    <property type="project" value="TreeGrafter"/>
</dbReference>
<dbReference type="SUPFAM" id="SSF53271">
    <property type="entry name" value="PRTase-like"/>
    <property type="match status" value="1"/>
</dbReference>
<dbReference type="PANTHER" id="PTHR43344:SF20">
    <property type="entry name" value="URACIL PHOSPHORIBOSYLTRANSFERASE"/>
    <property type="match status" value="1"/>
</dbReference>
<proteinExistence type="predicted"/>
<dbReference type="Pfam" id="PF12710">
    <property type="entry name" value="HAD"/>
    <property type="match status" value="1"/>
</dbReference>
<dbReference type="SUPFAM" id="SSF52540">
    <property type="entry name" value="P-loop containing nucleoside triphosphate hydrolases"/>
    <property type="match status" value="1"/>
</dbReference>
<reference evidence="3" key="1">
    <citation type="submission" date="2021-12" db="EMBL/GenBank/DDBJ databases">
        <authorList>
            <person name="King R."/>
        </authorList>
    </citation>
    <scope>NUCLEOTIDE SEQUENCE</scope>
</reference>
<accession>A0A9P0A7T4</accession>
<dbReference type="GO" id="GO:0000287">
    <property type="term" value="F:magnesium ion binding"/>
    <property type="evidence" value="ECO:0007669"/>
    <property type="project" value="TreeGrafter"/>
</dbReference>
<dbReference type="InterPro" id="IPR029057">
    <property type="entry name" value="PRTase-like"/>
</dbReference>
<dbReference type="InterPro" id="IPR036412">
    <property type="entry name" value="HAD-like_sf"/>
</dbReference>
<dbReference type="Gene3D" id="3.40.50.300">
    <property type="entry name" value="P-loop containing nucleotide triphosphate hydrolases"/>
    <property type="match status" value="1"/>
</dbReference>
<dbReference type="GO" id="GO:0036424">
    <property type="term" value="F:L-phosphoserine phosphatase activity"/>
    <property type="evidence" value="ECO:0007669"/>
    <property type="project" value="TreeGrafter"/>
</dbReference>
<dbReference type="AlphaFoldDB" id="A0A9P0A7T4"/>
<dbReference type="Gene3D" id="3.40.50.2020">
    <property type="match status" value="1"/>
</dbReference>
<dbReference type="Proteomes" id="UP001152759">
    <property type="component" value="Chromosome 2"/>
</dbReference>
<dbReference type="Pfam" id="PF13207">
    <property type="entry name" value="AAA_17"/>
    <property type="match status" value="1"/>
</dbReference>
<organism evidence="3 4">
    <name type="scientific">Bemisia tabaci</name>
    <name type="common">Sweetpotato whitefly</name>
    <name type="synonym">Aleurodes tabaci</name>
    <dbReference type="NCBI Taxonomy" id="7038"/>
    <lineage>
        <taxon>Eukaryota</taxon>
        <taxon>Metazoa</taxon>
        <taxon>Ecdysozoa</taxon>
        <taxon>Arthropoda</taxon>
        <taxon>Hexapoda</taxon>
        <taxon>Insecta</taxon>
        <taxon>Pterygota</taxon>
        <taxon>Neoptera</taxon>
        <taxon>Paraneoptera</taxon>
        <taxon>Hemiptera</taxon>
        <taxon>Sternorrhyncha</taxon>
        <taxon>Aleyrodoidea</taxon>
        <taxon>Aleyrodidae</taxon>
        <taxon>Aleyrodinae</taxon>
        <taxon>Bemisia</taxon>
    </lineage>
</organism>
<dbReference type="SMR" id="A0A9P0A7T4"/>
<sequence length="660" mass="74155">MSEPSNKNGKPTVIGVYGIQGSGKTTIIRHLRHHLDDIFVFFEGSGVIAQILPIEAFKNKDDQEKHVIRCECISRIQKKCETEEKIGIVDGHASFFSKEDKKSFPVYTDKDLEVYTHIIYLCPDISTIFERRKNDLRRNREHLSIECLQQWQTEELTLLRKICRENGILLKAVKSPEPLQEVLALVRDFAEHNEAVNLERAKKMLDAALCDSVETVFVFDGDKTLAPMDASEMFWAETPAGVSPVSEALTISGPTQVEYSYKAFRQICLLYEEAAEDVNYEKACRESAKKVKMHQELVDVIKRASSQNHTCVIVITAGNRRIWELVLQSQGLAGIQVIAGNRLKDGYVVSKDVKTSLVQHLRKKNLFVVSFGDSPLDLGLLKEANNAIVVVGPEDVRSKKMKFELQKALDNDDGCFSKIGQLLLGTETPLDCSPLPIINLDESLEVWFCRRVRVIIADEMPAKFLMTPTRDKRFSGKALYNEFSRIGGYLGTHHLTKFIGLEKYEIPHVQGNMTDGYRMSEKSTTIIAVMRAGLPVAIGVWETMPRATFHLSWRVADCQDRILGDQSTIIVADAVINSGGTIAEYVKAIREKNRSARIVVVAGVIQEDAVFDKNGRRAYLSMELGHLDVTIVSLRISANKYRGSGHVDTGNRIFNTPHII</sequence>
<keyword evidence="4" id="KW-1185">Reference proteome</keyword>
<dbReference type="PANTHER" id="PTHR43344">
    <property type="entry name" value="PHOSPHOSERINE PHOSPHATASE"/>
    <property type="match status" value="1"/>
</dbReference>
<dbReference type="InterPro" id="IPR027417">
    <property type="entry name" value="P-loop_NTPase"/>
</dbReference>
<dbReference type="GO" id="GO:0006564">
    <property type="term" value="P:L-serine biosynthetic process"/>
    <property type="evidence" value="ECO:0007669"/>
    <property type="project" value="TreeGrafter"/>
</dbReference>
<feature type="domain" description="Phosphoribosyltransferase" evidence="2">
    <location>
        <begin position="461"/>
        <end position="656"/>
    </location>
</feature>
<protein>
    <recommendedName>
        <fullName evidence="1">Phosphoserine phosphatase</fullName>
    </recommendedName>
</protein>